<dbReference type="GO" id="GO:0055085">
    <property type="term" value="P:transmembrane transport"/>
    <property type="evidence" value="ECO:0007669"/>
    <property type="project" value="TreeGrafter"/>
</dbReference>
<dbReference type="InterPro" id="IPR002549">
    <property type="entry name" value="AI-2E-like"/>
</dbReference>
<dbReference type="PANTHER" id="PTHR21716:SF53">
    <property type="entry name" value="PERMEASE PERM-RELATED"/>
    <property type="match status" value="1"/>
</dbReference>
<keyword evidence="5 8" id="KW-0812">Transmembrane</keyword>
<dbReference type="AlphaFoldDB" id="A0A290QLP4"/>
<keyword evidence="6 8" id="KW-1133">Transmembrane helix</keyword>
<feature type="transmembrane region" description="Helical" evidence="8">
    <location>
        <begin position="358"/>
        <end position="375"/>
    </location>
</feature>
<evidence type="ECO:0000256" key="7">
    <source>
        <dbReference type="ARBA" id="ARBA00023136"/>
    </source>
</evidence>
<evidence type="ECO:0000256" key="5">
    <source>
        <dbReference type="ARBA" id="ARBA00022692"/>
    </source>
</evidence>
<organism evidence="9 10">
    <name type="scientific">Nibricoccus aquaticus</name>
    <dbReference type="NCBI Taxonomy" id="2576891"/>
    <lineage>
        <taxon>Bacteria</taxon>
        <taxon>Pseudomonadati</taxon>
        <taxon>Verrucomicrobiota</taxon>
        <taxon>Opitutia</taxon>
        <taxon>Opitutales</taxon>
        <taxon>Opitutaceae</taxon>
        <taxon>Nibricoccus</taxon>
    </lineage>
</organism>
<comment type="similarity">
    <text evidence="2">Belongs to the autoinducer-2 exporter (AI-2E) (TC 2.A.86) family.</text>
</comment>
<evidence type="ECO:0000256" key="2">
    <source>
        <dbReference type="ARBA" id="ARBA00009773"/>
    </source>
</evidence>
<protein>
    <submittedName>
        <fullName evidence="9">AI-2E family transporter</fullName>
    </submittedName>
</protein>
<dbReference type="PANTHER" id="PTHR21716">
    <property type="entry name" value="TRANSMEMBRANE PROTEIN"/>
    <property type="match status" value="1"/>
</dbReference>
<feature type="transmembrane region" description="Helical" evidence="8">
    <location>
        <begin position="305"/>
        <end position="324"/>
    </location>
</feature>
<keyword evidence="3" id="KW-0813">Transport</keyword>
<gene>
    <name evidence="9" type="ORF">CMV30_16420</name>
</gene>
<dbReference type="EMBL" id="CP023344">
    <property type="protein sequence ID" value="ATC65401.1"/>
    <property type="molecule type" value="Genomic_DNA"/>
</dbReference>
<keyword evidence="10" id="KW-1185">Reference proteome</keyword>
<keyword evidence="7 8" id="KW-0472">Membrane</keyword>
<reference evidence="9 10" key="1">
    <citation type="submission" date="2017-09" db="EMBL/GenBank/DDBJ databases">
        <title>Complete genome sequence of Verrucomicrobial strain HZ-65, isolated from freshwater.</title>
        <authorList>
            <person name="Choi A."/>
        </authorList>
    </citation>
    <scope>NUCLEOTIDE SEQUENCE [LARGE SCALE GENOMIC DNA]</scope>
    <source>
        <strain evidence="9 10">HZ-65</strain>
    </source>
</reference>
<proteinExistence type="inferred from homology"/>
<evidence type="ECO:0000313" key="9">
    <source>
        <dbReference type="EMBL" id="ATC65401.1"/>
    </source>
</evidence>
<evidence type="ECO:0000256" key="1">
    <source>
        <dbReference type="ARBA" id="ARBA00004651"/>
    </source>
</evidence>
<evidence type="ECO:0000256" key="4">
    <source>
        <dbReference type="ARBA" id="ARBA00022475"/>
    </source>
</evidence>
<dbReference type="Pfam" id="PF01594">
    <property type="entry name" value="AI-2E_transport"/>
    <property type="match status" value="1"/>
</dbReference>
<feature type="transmembrane region" description="Helical" evidence="8">
    <location>
        <begin position="279"/>
        <end position="299"/>
    </location>
</feature>
<evidence type="ECO:0000256" key="3">
    <source>
        <dbReference type="ARBA" id="ARBA00022448"/>
    </source>
</evidence>
<dbReference type="KEGG" id="vbh:CMV30_16420"/>
<dbReference type="GO" id="GO:0005886">
    <property type="term" value="C:plasma membrane"/>
    <property type="evidence" value="ECO:0007669"/>
    <property type="project" value="UniProtKB-SubCell"/>
</dbReference>
<comment type="subcellular location">
    <subcellularLocation>
        <location evidence="1">Cell membrane</location>
        <topology evidence="1">Multi-pass membrane protein</topology>
    </subcellularLocation>
</comment>
<dbReference type="OrthoDB" id="9793390at2"/>
<evidence type="ECO:0000256" key="6">
    <source>
        <dbReference type="ARBA" id="ARBA00022989"/>
    </source>
</evidence>
<feature type="transmembrane region" description="Helical" evidence="8">
    <location>
        <begin position="179"/>
        <end position="202"/>
    </location>
</feature>
<evidence type="ECO:0000256" key="8">
    <source>
        <dbReference type="SAM" id="Phobius"/>
    </source>
</evidence>
<feature type="transmembrane region" description="Helical" evidence="8">
    <location>
        <begin position="20"/>
        <end position="48"/>
    </location>
</feature>
<feature type="transmembrane region" description="Helical" evidence="8">
    <location>
        <begin position="247"/>
        <end position="272"/>
    </location>
</feature>
<sequence>MPDTAKTDSEPLLSPPQRRILGFSISFFCLVASIALIVLIGIVLGRLIGFFSNVLWPLAVAGIMALILRPVVDRLEHKFRGRRLAAVIVLFCVFTLTVAGIGFAIIPQLAGQILDFFTNFPATWERMVAYAKINYPAWNATVERLLEQPMIAGIVESLREQAGKVPAAMLPSLKAVGGGFFAMLSFFTHAIVIPIYLFFFLLSRGEPTHKLPENLTFLPDNARTDIVFLLREFIGIVVSFFRGQLVIGLIMGALLSVGFSIIGLQYGLVLGLILGILNIVPYLGTIVGLVLTIPLAFLQPEGGPQLAGLVLVVYVIVQNIEGWFLTPKIMGDRTGLHPVIIIVAIFFWGTALDGVLGMVLAIPLTAFFVTAWLLLKKKYFAPIPRATIATPSVARK</sequence>
<accession>A0A290QLP4</accession>
<feature type="transmembrane region" description="Helical" evidence="8">
    <location>
        <begin position="336"/>
        <end position="352"/>
    </location>
</feature>
<feature type="transmembrane region" description="Helical" evidence="8">
    <location>
        <begin position="54"/>
        <end position="72"/>
    </location>
</feature>
<dbReference type="Proteomes" id="UP000217265">
    <property type="component" value="Chromosome"/>
</dbReference>
<keyword evidence="4" id="KW-1003">Cell membrane</keyword>
<evidence type="ECO:0000313" key="10">
    <source>
        <dbReference type="Proteomes" id="UP000217265"/>
    </source>
</evidence>
<name>A0A290QLP4_9BACT</name>
<dbReference type="RefSeq" id="WP_096057031.1">
    <property type="nucleotide sequence ID" value="NZ_CP023344.1"/>
</dbReference>
<feature type="transmembrane region" description="Helical" evidence="8">
    <location>
        <begin position="84"/>
        <end position="106"/>
    </location>
</feature>